<gene>
    <name evidence="3" type="ORF">O9K51_11455</name>
</gene>
<accession>A0AB34FAQ2</accession>
<evidence type="ECO:0000313" key="4">
    <source>
        <dbReference type="Proteomes" id="UP001163105"/>
    </source>
</evidence>
<evidence type="ECO:0000256" key="1">
    <source>
        <dbReference type="SAM" id="MobiDB-lite"/>
    </source>
</evidence>
<sequence>MNGPSDILNLNNPRRLLLSLSQTHQSQVIRHHQPKCSLTGRIPSQRIMDLGLFDGMPTHIKAERSDTQSNAIDSESLGLLRAWGSGSADPTLNTASTTTGAASDHQRILPIGGSPQLLGLPLNQQAVGVGIRARDVRAVVQEQHPETVFTRRDIYNARASINCDKLGGYTPTAALIKLFDENKIPYLVKWADNNSNRFVGLVWTFPYCLQMWKRFPEVISFDNTYNTNRFKLPLFQATGQTCLGSVYNAAFGLIDNEKREGFQFLSESIRQLAEQHLVRQPGVIITDFDDAMKAALNDQFPEAQQQLCIHHIISNVLLKAKQKWVTDREPDSSGSSVDDCDGESASVQTHSKLSPKDRRFIHQPVAEDIPHSYHGVLMMWKHVMFAETEEAHEKAWCDLCREFDDQRAILRYLHGTYMPVRAQWARCFIRKYRNFGIRVTSGTEASNNNVKSYLLNGMSNLHRLVEAIQDMIRDQERDFAHASAEDEVLTARGHIGSSSEYLGDLRTAISSKALALIARQHRRLLMRPHCVDYYILQGQLTRNWKKGSYGLISQSLKSSDHNL</sequence>
<evidence type="ECO:0000259" key="2">
    <source>
        <dbReference type="Pfam" id="PF10551"/>
    </source>
</evidence>
<reference evidence="3" key="1">
    <citation type="submission" date="2023-01" db="EMBL/GenBank/DDBJ databases">
        <title>The growth and conidiation of Purpureocillium lavendulum are regulated by nitrogen source and histone H3K14 acetylation.</title>
        <authorList>
            <person name="Tang P."/>
            <person name="Han J."/>
            <person name="Zhang C."/>
            <person name="Tang P."/>
            <person name="Qi F."/>
            <person name="Zhang K."/>
            <person name="Liang L."/>
        </authorList>
    </citation>
    <scope>NUCLEOTIDE SEQUENCE</scope>
    <source>
        <strain evidence="3">YMF1.00683</strain>
    </source>
</reference>
<dbReference type="Pfam" id="PF10551">
    <property type="entry name" value="MULE"/>
    <property type="match status" value="1"/>
</dbReference>
<name>A0AB34FAQ2_9HYPO</name>
<dbReference type="PANTHER" id="PTHR47718:SF3">
    <property type="entry name" value="PROTEIN FAR1-RELATED SEQUENCE 5-LIKE"/>
    <property type="match status" value="1"/>
</dbReference>
<protein>
    <submittedName>
        <fullName evidence="3">Mutator-like element</fullName>
    </submittedName>
</protein>
<dbReference type="InterPro" id="IPR018289">
    <property type="entry name" value="MULE_transposase_dom"/>
</dbReference>
<dbReference type="PANTHER" id="PTHR47718">
    <property type="entry name" value="OS01G0519700 PROTEIN"/>
    <property type="match status" value="1"/>
</dbReference>
<dbReference type="Proteomes" id="UP001163105">
    <property type="component" value="Unassembled WGS sequence"/>
</dbReference>
<dbReference type="AlphaFoldDB" id="A0AB34FAQ2"/>
<feature type="domain" description="MULE transposase" evidence="2">
    <location>
        <begin position="218"/>
        <end position="315"/>
    </location>
</feature>
<proteinExistence type="predicted"/>
<feature type="region of interest" description="Disordered" evidence="1">
    <location>
        <begin position="328"/>
        <end position="354"/>
    </location>
</feature>
<dbReference type="EMBL" id="JAQHRD010000042">
    <property type="protein sequence ID" value="KAJ6436019.1"/>
    <property type="molecule type" value="Genomic_DNA"/>
</dbReference>
<comment type="caution">
    <text evidence="3">The sequence shown here is derived from an EMBL/GenBank/DDBJ whole genome shotgun (WGS) entry which is preliminary data.</text>
</comment>
<keyword evidence="4" id="KW-1185">Reference proteome</keyword>
<evidence type="ECO:0000313" key="3">
    <source>
        <dbReference type="EMBL" id="KAJ6436019.1"/>
    </source>
</evidence>
<organism evidence="3 4">
    <name type="scientific">Purpureocillium lavendulum</name>
    <dbReference type="NCBI Taxonomy" id="1247861"/>
    <lineage>
        <taxon>Eukaryota</taxon>
        <taxon>Fungi</taxon>
        <taxon>Dikarya</taxon>
        <taxon>Ascomycota</taxon>
        <taxon>Pezizomycotina</taxon>
        <taxon>Sordariomycetes</taxon>
        <taxon>Hypocreomycetidae</taxon>
        <taxon>Hypocreales</taxon>
        <taxon>Ophiocordycipitaceae</taxon>
        <taxon>Purpureocillium</taxon>
    </lineage>
</organism>